<name>A0ACC0G628_9ERIC</name>
<evidence type="ECO:0000313" key="2">
    <source>
        <dbReference type="Proteomes" id="UP001060215"/>
    </source>
</evidence>
<gene>
    <name evidence="1" type="ORF">LOK49_LG10G01475</name>
</gene>
<sequence>MVFTKKKSTPTADPILPQFPQPTRPIFSYDVNSPNPSSSEHEANIVFPNPSSSEHETNIECNCDATVQELTDEFHFPDVLELPKGKNQSVQFSESVQYNHDRNFEPDTSASSSSEDRIHFSPSTGKTPKGEREAVDELLLILMECMDELNTRSRESLLRKFFSEIEKEERLERFIVERLKQSKVKSISDLCEKLPASVREEMNSDGSNNVLPSISETDDYVDDGITTTRSIHDSVEELSLKLERFKVRTLQIGGDIEGDDKEAELKLERFKIRTLKIGGDIEGDDKEQN</sequence>
<accession>A0ACC0G628</accession>
<protein>
    <submittedName>
        <fullName evidence="1">Uncharacterized protein</fullName>
    </submittedName>
</protein>
<evidence type="ECO:0000313" key="1">
    <source>
        <dbReference type="EMBL" id="KAI7996553.1"/>
    </source>
</evidence>
<comment type="caution">
    <text evidence="1">The sequence shown here is derived from an EMBL/GenBank/DDBJ whole genome shotgun (WGS) entry which is preliminary data.</text>
</comment>
<proteinExistence type="predicted"/>
<keyword evidence="2" id="KW-1185">Reference proteome</keyword>
<dbReference type="EMBL" id="CM045767">
    <property type="protein sequence ID" value="KAI7996553.1"/>
    <property type="molecule type" value="Genomic_DNA"/>
</dbReference>
<organism evidence="1 2">
    <name type="scientific">Camellia lanceoleosa</name>
    <dbReference type="NCBI Taxonomy" id="1840588"/>
    <lineage>
        <taxon>Eukaryota</taxon>
        <taxon>Viridiplantae</taxon>
        <taxon>Streptophyta</taxon>
        <taxon>Embryophyta</taxon>
        <taxon>Tracheophyta</taxon>
        <taxon>Spermatophyta</taxon>
        <taxon>Magnoliopsida</taxon>
        <taxon>eudicotyledons</taxon>
        <taxon>Gunneridae</taxon>
        <taxon>Pentapetalae</taxon>
        <taxon>asterids</taxon>
        <taxon>Ericales</taxon>
        <taxon>Theaceae</taxon>
        <taxon>Camellia</taxon>
    </lineage>
</organism>
<reference evidence="1 2" key="1">
    <citation type="journal article" date="2022" name="Plant J.">
        <title>Chromosome-level genome of Camellia lanceoleosa provides a valuable resource for understanding genome evolution and self-incompatibility.</title>
        <authorList>
            <person name="Gong W."/>
            <person name="Xiao S."/>
            <person name="Wang L."/>
            <person name="Liao Z."/>
            <person name="Chang Y."/>
            <person name="Mo W."/>
            <person name="Hu G."/>
            <person name="Li W."/>
            <person name="Zhao G."/>
            <person name="Zhu H."/>
            <person name="Hu X."/>
            <person name="Ji K."/>
            <person name="Xiang X."/>
            <person name="Song Q."/>
            <person name="Yuan D."/>
            <person name="Jin S."/>
            <person name="Zhang L."/>
        </authorList>
    </citation>
    <scope>NUCLEOTIDE SEQUENCE [LARGE SCALE GENOMIC DNA]</scope>
    <source>
        <strain evidence="1">SQ_2022a</strain>
    </source>
</reference>
<dbReference type="Proteomes" id="UP001060215">
    <property type="component" value="Chromosome 10"/>
</dbReference>